<dbReference type="GO" id="GO:0004843">
    <property type="term" value="F:cysteine-type deubiquitinase activity"/>
    <property type="evidence" value="ECO:0007669"/>
    <property type="project" value="UniProtKB-UniRule"/>
</dbReference>
<keyword evidence="1" id="KW-0833">Ubl conjugation pathway</keyword>
<dbReference type="InterPro" id="IPR038765">
    <property type="entry name" value="Papain-like_cys_pep_sf"/>
</dbReference>
<dbReference type="PROSITE" id="PS50235">
    <property type="entry name" value="USP_3"/>
    <property type="match status" value="1"/>
</dbReference>
<keyword evidence="1" id="KW-0378">Hydrolase</keyword>
<dbReference type="Pfam" id="PF06337">
    <property type="entry name" value="DUSP"/>
    <property type="match status" value="1"/>
</dbReference>
<dbReference type="SUPFAM" id="SSF54001">
    <property type="entry name" value="Cysteine proteinases"/>
    <property type="match status" value="1"/>
</dbReference>
<accession>A0AAU9K9L3</accession>
<comment type="similarity">
    <text evidence="1">Belongs to the peptidase C19 family.</text>
</comment>
<protein>
    <recommendedName>
        <fullName evidence="1">Ubiquitin carboxyl-terminal hydrolase</fullName>
        <ecNumber evidence="1">3.4.19.12</ecNumber>
    </recommendedName>
</protein>
<dbReference type="InterPro" id="IPR001394">
    <property type="entry name" value="Peptidase_C19_UCH"/>
</dbReference>
<keyword evidence="1" id="KW-0645">Protease</keyword>
<dbReference type="PROSITE" id="PS51283">
    <property type="entry name" value="DUSP"/>
    <property type="match status" value="2"/>
</dbReference>
<dbReference type="InterPro" id="IPR006615">
    <property type="entry name" value="Pept_C19_DUSP"/>
</dbReference>
<name>A0AAU9K9L3_9CILI</name>
<evidence type="ECO:0000313" key="4">
    <source>
        <dbReference type="EMBL" id="CAG9336281.1"/>
    </source>
</evidence>
<dbReference type="InterPro" id="IPR028889">
    <property type="entry name" value="USP"/>
</dbReference>
<dbReference type="AlphaFoldDB" id="A0AAU9K9L3"/>
<dbReference type="Gene3D" id="3.30.2230.10">
    <property type="entry name" value="DUSP-like"/>
    <property type="match status" value="1"/>
</dbReference>
<evidence type="ECO:0000259" key="3">
    <source>
        <dbReference type="PROSITE" id="PS51283"/>
    </source>
</evidence>
<dbReference type="GO" id="GO:0006508">
    <property type="term" value="P:proteolysis"/>
    <property type="evidence" value="ECO:0007669"/>
    <property type="project" value="UniProtKB-KW"/>
</dbReference>
<feature type="domain" description="DUSP" evidence="3">
    <location>
        <begin position="351"/>
        <end position="450"/>
    </location>
</feature>
<feature type="domain" description="DUSP" evidence="3">
    <location>
        <begin position="456"/>
        <end position="564"/>
    </location>
</feature>
<comment type="catalytic activity">
    <reaction evidence="1">
        <text>Thiol-dependent hydrolysis of ester, thioester, amide, peptide and isopeptide bonds formed by the C-terminal Gly of ubiquitin (a 76-residue protein attached to proteins as an intracellular targeting signal).</text>
        <dbReference type="EC" id="3.4.19.12"/>
    </reaction>
</comment>
<dbReference type="SUPFAM" id="SSF143791">
    <property type="entry name" value="DUSP-like"/>
    <property type="match status" value="2"/>
</dbReference>
<dbReference type="Pfam" id="PF00443">
    <property type="entry name" value="UCH"/>
    <property type="match status" value="1"/>
</dbReference>
<dbReference type="InterPro" id="IPR018200">
    <property type="entry name" value="USP_CS"/>
</dbReference>
<evidence type="ECO:0000259" key="2">
    <source>
        <dbReference type="PROSITE" id="PS50235"/>
    </source>
</evidence>
<comment type="caution">
    <text evidence="4">The sequence shown here is derived from an EMBL/GenBank/DDBJ whole genome shotgun (WGS) entry which is preliminary data.</text>
</comment>
<sequence length="587" mass="67910">MTEISQLNKLERRFELLSRNIPTIGKSGLANLGNTCYLNSTIQCLSHIPPIRWYFQSIFKDLSNAVKPDSNVLIPFQELIQDLWNRTDTIFPENFVRNAYTLSKDYHQDLQQDAQEFLRNLLNSLDTGIKSIIPGSSSIVADTFQGKLETKITCNTCKTETTKIDNFLDILLPLPKSKELPSLHKKSKLMMNAIDKKKYHKNSQKIWLKFKEFCQKGSSIIVSLYDCLIANFKSQEINDVNNLYYCEACQKKCPIEMSYKITEFPNVMAFSVKRFKYLHGSSKIGIHVQLPLTINMKTFGANDENADYSLIGIIQHKGSTGRGHYKAFCKNEEDGKWYIFNDKKVTECTIEDVLEAQAYIAFYLKNYDERAMLEKCEGNDKVFIPLEWVNKYQTMAIPRKIDFQAIACKHGNLSPLLKETSLFPISRAQFQTLQSQFGLEGSPFVSSEVCQLCSKEIDDFKIRIITEVKLAKNLKEDNSYEGPWHLVSNSWIDKWINFINWTPKCNFLTPELPGFIDNSSLFENGEIKKNLKYRKHYSALNQNLWREFNKIYGSAQVIFKTQKDIYSKDAYEIPEFSIESEINMNNN</sequence>
<dbReference type="InterPro" id="IPR035927">
    <property type="entry name" value="DUSP-like_sf"/>
</dbReference>
<reference evidence="4" key="1">
    <citation type="submission" date="2021-09" db="EMBL/GenBank/DDBJ databases">
        <authorList>
            <consortium name="AG Swart"/>
            <person name="Singh M."/>
            <person name="Singh A."/>
            <person name="Seah K."/>
            <person name="Emmerich C."/>
        </authorList>
    </citation>
    <scope>NUCLEOTIDE SEQUENCE</scope>
    <source>
        <strain evidence="4">ATCC30299</strain>
    </source>
</reference>
<dbReference type="EC" id="3.4.19.12" evidence="1"/>
<evidence type="ECO:0000256" key="1">
    <source>
        <dbReference type="RuleBase" id="RU366025"/>
    </source>
</evidence>
<dbReference type="GO" id="GO:0016579">
    <property type="term" value="P:protein deubiquitination"/>
    <property type="evidence" value="ECO:0007669"/>
    <property type="project" value="InterPro"/>
</dbReference>
<dbReference type="Proteomes" id="UP001162131">
    <property type="component" value="Unassembled WGS sequence"/>
</dbReference>
<feature type="domain" description="USP" evidence="2">
    <location>
        <begin position="27"/>
        <end position="366"/>
    </location>
</feature>
<dbReference type="PROSITE" id="PS00973">
    <property type="entry name" value="USP_2"/>
    <property type="match status" value="1"/>
</dbReference>
<dbReference type="InterPro" id="IPR050185">
    <property type="entry name" value="Ub_carboxyl-term_hydrolase"/>
</dbReference>
<keyword evidence="1" id="KW-0788">Thiol protease</keyword>
<dbReference type="PANTHER" id="PTHR21646">
    <property type="entry name" value="UBIQUITIN CARBOXYL-TERMINAL HYDROLASE"/>
    <property type="match status" value="1"/>
</dbReference>
<dbReference type="Gene3D" id="3.90.70.10">
    <property type="entry name" value="Cysteine proteinases"/>
    <property type="match status" value="1"/>
</dbReference>
<dbReference type="PROSITE" id="PS00972">
    <property type="entry name" value="USP_1"/>
    <property type="match status" value="1"/>
</dbReference>
<organism evidence="4 5">
    <name type="scientific">Blepharisma stoltei</name>
    <dbReference type="NCBI Taxonomy" id="1481888"/>
    <lineage>
        <taxon>Eukaryota</taxon>
        <taxon>Sar</taxon>
        <taxon>Alveolata</taxon>
        <taxon>Ciliophora</taxon>
        <taxon>Postciliodesmatophora</taxon>
        <taxon>Heterotrichea</taxon>
        <taxon>Heterotrichida</taxon>
        <taxon>Blepharismidae</taxon>
        <taxon>Blepharisma</taxon>
    </lineage>
</organism>
<keyword evidence="5" id="KW-1185">Reference proteome</keyword>
<gene>
    <name evidence="4" type="ORF">BSTOLATCC_MIC66161</name>
</gene>
<dbReference type="EMBL" id="CAJZBQ010000064">
    <property type="protein sequence ID" value="CAG9336281.1"/>
    <property type="molecule type" value="Genomic_DNA"/>
</dbReference>
<proteinExistence type="inferred from homology"/>
<evidence type="ECO:0000313" key="5">
    <source>
        <dbReference type="Proteomes" id="UP001162131"/>
    </source>
</evidence>